<sequence>DAPNYEVQIFSRDPLVLYITNFVTQSEIDHLLRISEGRYEQSMVYPVSGEYVDTNQRVSESAYVPRDDVVRQIEKRARKFQGWRGKATHLQELKTQRYGVNGFYNFHYDWAGDSDEGNRVTTFMVYLATNCTGGGTNFPRLERPEDRRWCNVIECDDDEYSGVTFKPIPGAAVFWENMHPNGSVHRATRHAALPVKSGEKVGLNIWGWDTSWKS</sequence>
<dbReference type="PROSITE" id="PS51471">
    <property type="entry name" value="FE2OG_OXY"/>
    <property type="match status" value="1"/>
</dbReference>
<dbReference type="GO" id="GO:0005783">
    <property type="term" value="C:endoplasmic reticulum"/>
    <property type="evidence" value="ECO:0007669"/>
    <property type="project" value="TreeGrafter"/>
</dbReference>
<feature type="domain" description="Fe2OG dioxygenase" evidence="6">
    <location>
        <begin position="86"/>
        <end position="214"/>
    </location>
</feature>
<dbReference type="OrthoDB" id="420380at2759"/>
<proteinExistence type="predicted"/>
<dbReference type="PANTHER" id="PTHR10869">
    <property type="entry name" value="PROLYL 4-HYDROXYLASE ALPHA SUBUNIT"/>
    <property type="match status" value="1"/>
</dbReference>
<keyword evidence="3" id="KW-0223">Dioxygenase</keyword>
<dbReference type="Pfam" id="PF13640">
    <property type="entry name" value="2OG-FeII_Oxy_3"/>
    <property type="match status" value="1"/>
</dbReference>
<evidence type="ECO:0000313" key="7">
    <source>
        <dbReference type="EMBL" id="PYI05625.1"/>
    </source>
</evidence>
<comment type="cofactor">
    <cofactor evidence="1">
        <name>L-ascorbate</name>
        <dbReference type="ChEBI" id="CHEBI:38290"/>
    </cofactor>
</comment>
<evidence type="ECO:0000259" key="6">
    <source>
        <dbReference type="PROSITE" id="PS51471"/>
    </source>
</evidence>
<dbReference type="EMBL" id="KZ826356">
    <property type="protein sequence ID" value="PYI05625.1"/>
    <property type="molecule type" value="Genomic_DNA"/>
</dbReference>
<dbReference type="GO" id="GO:0005506">
    <property type="term" value="F:iron ion binding"/>
    <property type="evidence" value="ECO:0007669"/>
    <property type="project" value="InterPro"/>
</dbReference>
<feature type="non-terminal residue" evidence="7">
    <location>
        <position position="1"/>
    </location>
</feature>
<organism evidence="7 8">
    <name type="scientific">Aspergillus sclerotiicarbonarius (strain CBS 121057 / IBT 28362)</name>
    <dbReference type="NCBI Taxonomy" id="1448318"/>
    <lineage>
        <taxon>Eukaryota</taxon>
        <taxon>Fungi</taxon>
        <taxon>Dikarya</taxon>
        <taxon>Ascomycota</taxon>
        <taxon>Pezizomycotina</taxon>
        <taxon>Eurotiomycetes</taxon>
        <taxon>Eurotiomycetidae</taxon>
        <taxon>Eurotiales</taxon>
        <taxon>Aspergillaceae</taxon>
        <taxon>Aspergillus</taxon>
        <taxon>Aspergillus subgen. Circumdati</taxon>
    </lineage>
</organism>
<protein>
    <recommendedName>
        <fullName evidence="6">Fe2OG dioxygenase domain-containing protein</fullName>
    </recommendedName>
</protein>
<keyword evidence="5" id="KW-0408">Iron</keyword>
<dbReference type="InterPro" id="IPR044862">
    <property type="entry name" value="Pro_4_hyd_alph_FE2OG_OXY"/>
</dbReference>
<evidence type="ECO:0000256" key="4">
    <source>
        <dbReference type="ARBA" id="ARBA00023002"/>
    </source>
</evidence>
<dbReference type="InterPro" id="IPR005123">
    <property type="entry name" value="Oxoglu/Fe-dep_dioxygenase_dom"/>
</dbReference>
<dbReference type="PANTHER" id="PTHR10869:SF246">
    <property type="entry name" value="TRANSMEMBRANE PROLYL 4-HYDROXYLASE"/>
    <property type="match status" value="1"/>
</dbReference>
<dbReference type="AlphaFoldDB" id="A0A319ECR9"/>
<dbReference type="InterPro" id="IPR006620">
    <property type="entry name" value="Pro_4_hyd_alph"/>
</dbReference>
<dbReference type="Gene3D" id="2.60.120.620">
    <property type="entry name" value="q2cbj1_9rhob like domain"/>
    <property type="match status" value="1"/>
</dbReference>
<feature type="non-terminal residue" evidence="7">
    <location>
        <position position="214"/>
    </location>
</feature>
<dbReference type="Proteomes" id="UP000248423">
    <property type="component" value="Unassembled WGS sequence"/>
</dbReference>
<evidence type="ECO:0000256" key="1">
    <source>
        <dbReference type="ARBA" id="ARBA00001961"/>
    </source>
</evidence>
<keyword evidence="4" id="KW-0560">Oxidoreductase</keyword>
<dbReference type="STRING" id="1448318.A0A319ECR9"/>
<name>A0A319ECR9_ASPSB</name>
<accession>A0A319ECR9</accession>
<dbReference type="GO" id="GO:0004656">
    <property type="term" value="F:procollagen-proline 4-dioxygenase activity"/>
    <property type="evidence" value="ECO:0007669"/>
    <property type="project" value="TreeGrafter"/>
</dbReference>
<keyword evidence="8" id="KW-1185">Reference proteome</keyword>
<evidence type="ECO:0000256" key="5">
    <source>
        <dbReference type="ARBA" id="ARBA00023004"/>
    </source>
</evidence>
<dbReference type="GO" id="GO:0031418">
    <property type="term" value="F:L-ascorbic acid binding"/>
    <property type="evidence" value="ECO:0007669"/>
    <property type="project" value="InterPro"/>
</dbReference>
<dbReference type="InterPro" id="IPR045054">
    <property type="entry name" value="P4HA-like"/>
</dbReference>
<dbReference type="VEuPathDB" id="FungiDB:BO78DRAFT_271472"/>
<gene>
    <name evidence="7" type="ORF">BO78DRAFT_271472</name>
</gene>
<evidence type="ECO:0000256" key="3">
    <source>
        <dbReference type="ARBA" id="ARBA00022964"/>
    </source>
</evidence>
<keyword evidence="2" id="KW-0479">Metal-binding</keyword>
<reference evidence="7 8" key="1">
    <citation type="submission" date="2018-02" db="EMBL/GenBank/DDBJ databases">
        <title>The genomes of Aspergillus section Nigri reveals drivers in fungal speciation.</title>
        <authorList>
            <consortium name="DOE Joint Genome Institute"/>
            <person name="Vesth T.C."/>
            <person name="Nybo J."/>
            <person name="Theobald S."/>
            <person name="Brandl J."/>
            <person name="Frisvad J.C."/>
            <person name="Nielsen K.F."/>
            <person name="Lyhne E.K."/>
            <person name="Kogle M.E."/>
            <person name="Kuo A."/>
            <person name="Riley R."/>
            <person name="Clum A."/>
            <person name="Nolan M."/>
            <person name="Lipzen A."/>
            <person name="Salamov A."/>
            <person name="Henrissat B."/>
            <person name="Wiebenga A."/>
            <person name="De vries R.P."/>
            <person name="Grigoriev I.V."/>
            <person name="Mortensen U.H."/>
            <person name="Andersen M.R."/>
            <person name="Baker S.E."/>
        </authorList>
    </citation>
    <scope>NUCLEOTIDE SEQUENCE [LARGE SCALE GENOMIC DNA]</scope>
    <source>
        <strain evidence="7 8">CBS 121057</strain>
    </source>
</reference>
<dbReference type="SMART" id="SM00702">
    <property type="entry name" value="P4Hc"/>
    <property type="match status" value="1"/>
</dbReference>
<evidence type="ECO:0000313" key="8">
    <source>
        <dbReference type="Proteomes" id="UP000248423"/>
    </source>
</evidence>
<evidence type="ECO:0000256" key="2">
    <source>
        <dbReference type="ARBA" id="ARBA00022723"/>
    </source>
</evidence>